<evidence type="ECO:0000256" key="3">
    <source>
        <dbReference type="ARBA" id="ARBA00022692"/>
    </source>
</evidence>
<dbReference type="FunFam" id="3.40.50.720:FF:000131">
    <property type="entry name" value="Short-chain dehydrogenase/reductase 3"/>
    <property type="match status" value="1"/>
</dbReference>
<reference evidence="14" key="1">
    <citation type="journal article" date="2021" name="Nat. Commun.">
        <title>Genetic determinants of endophytism in the Arabidopsis root mycobiome.</title>
        <authorList>
            <person name="Mesny F."/>
            <person name="Miyauchi S."/>
            <person name="Thiergart T."/>
            <person name="Pickel B."/>
            <person name="Atanasova L."/>
            <person name="Karlsson M."/>
            <person name="Huettel B."/>
            <person name="Barry K.W."/>
            <person name="Haridas S."/>
            <person name="Chen C."/>
            <person name="Bauer D."/>
            <person name="Andreopoulos W."/>
            <person name="Pangilinan J."/>
            <person name="LaButti K."/>
            <person name="Riley R."/>
            <person name="Lipzen A."/>
            <person name="Clum A."/>
            <person name="Drula E."/>
            <person name="Henrissat B."/>
            <person name="Kohler A."/>
            <person name="Grigoriev I.V."/>
            <person name="Martin F.M."/>
            <person name="Hacquard S."/>
        </authorList>
    </citation>
    <scope>NUCLEOTIDE SEQUENCE</scope>
    <source>
        <strain evidence="14">MPI-CAGE-AT-0147</strain>
    </source>
</reference>
<keyword evidence="15" id="KW-1185">Reference proteome</keyword>
<comment type="similarity">
    <text evidence="2">Belongs to the short-chain dehydrogenases/reductases (SDR) family.</text>
</comment>
<dbReference type="InterPro" id="IPR002347">
    <property type="entry name" value="SDR_fam"/>
</dbReference>
<keyword evidence="13" id="KW-0732">Signal</keyword>
<dbReference type="EMBL" id="JAGMUV010000002">
    <property type="protein sequence ID" value="KAH7170912.1"/>
    <property type="molecule type" value="Genomic_DNA"/>
</dbReference>
<keyword evidence="5" id="KW-1133">Transmembrane helix</keyword>
<feature type="chain" id="PRO_5040133795" description="Short-chain dehydrogenase/reductase 3" evidence="13">
    <location>
        <begin position="20"/>
        <end position="682"/>
    </location>
</feature>
<evidence type="ECO:0000256" key="9">
    <source>
        <dbReference type="ARBA" id="ARBA00059620"/>
    </source>
</evidence>
<evidence type="ECO:0000256" key="8">
    <source>
        <dbReference type="ARBA" id="ARBA00023136"/>
    </source>
</evidence>
<dbReference type="AlphaFoldDB" id="A0A9P9JLH9"/>
<dbReference type="Gene3D" id="3.40.50.720">
    <property type="entry name" value="NAD(P)-binding Rossmann-like Domain"/>
    <property type="match status" value="1"/>
</dbReference>
<comment type="subcellular location">
    <subcellularLocation>
        <location evidence="1">Membrane</location>
        <topology evidence="1">Multi-pass membrane protein</topology>
    </subcellularLocation>
</comment>
<evidence type="ECO:0000313" key="14">
    <source>
        <dbReference type="EMBL" id="KAH7170912.1"/>
    </source>
</evidence>
<proteinExistence type="inferred from homology"/>
<feature type="signal peptide" evidence="13">
    <location>
        <begin position="1"/>
        <end position="19"/>
    </location>
</feature>
<dbReference type="PANTHER" id="PTHR24322">
    <property type="entry name" value="PKSB"/>
    <property type="match status" value="1"/>
</dbReference>
<evidence type="ECO:0000256" key="6">
    <source>
        <dbReference type="ARBA" id="ARBA00023002"/>
    </source>
</evidence>
<evidence type="ECO:0000256" key="2">
    <source>
        <dbReference type="ARBA" id="ARBA00006484"/>
    </source>
</evidence>
<keyword evidence="4" id="KW-0521">NADP</keyword>
<protein>
    <recommendedName>
        <fullName evidence="10">Short-chain dehydrogenase/reductase 3</fullName>
    </recommendedName>
    <alternativeName>
        <fullName evidence="11">Retinal short-chain dehydrogenase/reductase 1</fullName>
    </alternativeName>
</protein>
<evidence type="ECO:0000256" key="1">
    <source>
        <dbReference type="ARBA" id="ARBA00004141"/>
    </source>
</evidence>
<comment type="function">
    <text evidence="9">Catalyzes the reduction of all-trans-retinal to all-trans-retinol in the presence of NADPH.</text>
</comment>
<dbReference type="OrthoDB" id="10253736at2759"/>
<keyword evidence="3" id="KW-0812">Transmembrane</keyword>
<dbReference type="GO" id="GO:0052650">
    <property type="term" value="F:all-trans-retinol dehydrogenase (NADP+) activity"/>
    <property type="evidence" value="ECO:0007669"/>
    <property type="project" value="UniProtKB-ARBA"/>
</dbReference>
<keyword evidence="6" id="KW-0560">Oxidoreductase</keyword>
<evidence type="ECO:0000256" key="10">
    <source>
        <dbReference type="ARBA" id="ARBA00068717"/>
    </source>
</evidence>
<dbReference type="CDD" id="cd05339">
    <property type="entry name" value="17beta-HSDXI-like_SDR_c"/>
    <property type="match status" value="1"/>
</dbReference>
<dbReference type="PRINTS" id="PR00080">
    <property type="entry name" value="SDRFAMILY"/>
</dbReference>
<name>A0A9P9JLH9_9HYPO</name>
<dbReference type="GO" id="GO:0016020">
    <property type="term" value="C:membrane"/>
    <property type="evidence" value="ECO:0007669"/>
    <property type="project" value="UniProtKB-SubCell"/>
</dbReference>
<keyword evidence="7" id="KW-0443">Lipid metabolism</keyword>
<evidence type="ECO:0000256" key="7">
    <source>
        <dbReference type="ARBA" id="ARBA00023098"/>
    </source>
</evidence>
<sequence>MVSIRGFVTALLLVQHTLAQNFTISNGQIFTPGFVVLDAPQPNTPLGGAIDVTANGQLALPPHDEDDPSQIFNITMFLYSYTTGRNFTISNGTATANNASLGEIMAQESGSTVKHINWVWPDCLVGDGAPDGDDSDRGTYNISIRQNFRLNGEDHYTIFDVPILVTNSIEEEDDRPSCDSLTNELLTYEEVDATAANEIGVLFAPGDATEVESEESEESEGLGSGTSIANRVHLYQPAILRCCKPLSTAKRGMSQLQPATVCALHHSSTQVPLSDERLTPTAIQWVNRQIANMPIHQGLIPREGFCADVVVRLIRQTALNPAFLLPLVLLARFTKKGEDLSIIHPSAAGRLKTLLWLSIARWVNNWVSEKVSNNWVNDEYDWSKEIVLVTGGAGGIGGQIVKLLEEHGVTVVVLDIQPMSFTVSSNVHHFECDIRSPEKLEAVAKKIRSEVGHPTVVINNAGVARGKTVLDAQPSDIRFTFDVNTLAPFWTTKTFLPNMVANNHGMIVTVSSYAAWLTIPNMVDYGASKAGALAFHEGITAELNTRYNASKVRTVVVHPGHTRTALFKGYDQNTGFLMPQLEPESVADAVVKQVLSGRSGQVVIPGTGTTLTALRAMPDWYSVRLRAKAETAMAKFRGRQVIEDVSAGYNDDAQGVEGVEVAQGDERGHNDTSESTVLVSNE</sequence>
<evidence type="ECO:0000313" key="15">
    <source>
        <dbReference type="Proteomes" id="UP000738349"/>
    </source>
</evidence>
<keyword evidence="8" id="KW-0472">Membrane</keyword>
<gene>
    <name evidence="14" type="ORF">EDB81DRAFT_637038</name>
</gene>
<comment type="caution">
    <text evidence="14">The sequence shown here is derived from an EMBL/GenBank/DDBJ whole genome shotgun (WGS) entry which is preliminary data.</text>
</comment>
<evidence type="ECO:0000256" key="4">
    <source>
        <dbReference type="ARBA" id="ARBA00022857"/>
    </source>
</evidence>
<dbReference type="InterPro" id="IPR036291">
    <property type="entry name" value="NAD(P)-bd_dom_sf"/>
</dbReference>
<dbReference type="PRINTS" id="PR00081">
    <property type="entry name" value="GDHRDH"/>
</dbReference>
<accession>A0A9P9JLH9</accession>
<evidence type="ECO:0000256" key="5">
    <source>
        <dbReference type="ARBA" id="ARBA00022989"/>
    </source>
</evidence>
<organism evidence="14 15">
    <name type="scientific">Dactylonectria macrodidyma</name>
    <dbReference type="NCBI Taxonomy" id="307937"/>
    <lineage>
        <taxon>Eukaryota</taxon>
        <taxon>Fungi</taxon>
        <taxon>Dikarya</taxon>
        <taxon>Ascomycota</taxon>
        <taxon>Pezizomycotina</taxon>
        <taxon>Sordariomycetes</taxon>
        <taxon>Hypocreomycetidae</taxon>
        <taxon>Hypocreales</taxon>
        <taxon>Nectriaceae</taxon>
        <taxon>Dactylonectria</taxon>
    </lineage>
</organism>
<evidence type="ECO:0000256" key="12">
    <source>
        <dbReference type="SAM" id="MobiDB-lite"/>
    </source>
</evidence>
<evidence type="ECO:0000256" key="13">
    <source>
        <dbReference type="SAM" id="SignalP"/>
    </source>
</evidence>
<feature type="compositionally biased region" description="Polar residues" evidence="12">
    <location>
        <begin position="673"/>
        <end position="682"/>
    </location>
</feature>
<dbReference type="PANTHER" id="PTHR24322:SF736">
    <property type="entry name" value="RETINOL DEHYDROGENASE 10"/>
    <property type="match status" value="1"/>
</dbReference>
<dbReference type="Pfam" id="PF00106">
    <property type="entry name" value="adh_short"/>
    <property type="match status" value="1"/>
</dbReference>
<evidence type="ECO:0000256" key="11">
    <source>
        <dbReference type="ARBA" id="ARBA00082544"/>
    </source>
</evidence>
<feature type="region of interest" description="Disordered" evidence="12">
    <location>
        <begin position="661"/>
        <end position="682"/>
    </location>
</feature>
<dbReference type="Proteomes" id="UP000738349">
    <property type="component" value="Unassembled WGS sequence"/>
</dbReference>
<dbReference type="SUPFAM" id="SSF51735">
    <property type="entry name" value="NAD(P)-binding Rossmann-fold domains"/>
    <property type="match status" value="1"/>
</dbReference>